<dbReference type="GO" id="GO:0005737">
    <property type="term" value="C:cytoplasm"/>
    <property type="evidence" value="ECO:0007669"/>
    <property type="project" value="TreeGrafter"/>
</dbReference>
<name>A0A7S1FUI7_9STRA</name>
<dbReference type="EMBL" id="HBFR01024667">
    <property type="protein sequence ID" value="CAD8890468.1"/>
    <property type="molecule type" value="Transcribed_RNA"/>
</dbReference>
<sequence>MFTQKWMHNHSEVLRRAAITLLLSIPAKAGMPPSTFTSVPSLPSFTGVSTTPKNVEWTEAALRTVRMLTVNGGKELAEAGVLGRKRPVRIKVERIVIDETSNDENSSSALPSNTKIVHFQRHGQGYHNLIGEIFRESGRSIDFDERDPKKNPFVRPELVDSPLTAFGLAECATWRGVGASLRPDLIVVSPLQRAIRTATGTFADHIGTGAKWMAHEGCREDLGLLSCNRMRPASEAAAEFPFVDFGGVSSGESDSLWGPDKRETRQEQADRAYGFVTEFLRNRPEREIAVVTHSSFLFTMFNAVFDCGDDEDLRSWFMTSEIRSVRISFSESQ</sequence>
<dbReference type="SMART" id="SM00855">
    <property type="entry name" value="PGAM"/>
    <property type="match status" value="1"/>
</dbReference>
<dbReference type="PANTHER" id="PTHR48100">
    <property type="entry name" value="BROAD-SPECIFICITY PHOSPHATASE YOR283W-RELATED"/>
    <property type="match status" value="1"/>
</dbReference>
<dbReference type="Pfam" id="PF00300">
    <property type="entry name" value="His_Phos_1"/>
    <property type="match status" value="1"/>
</dbReference>
<dbReference type="AlphaFoldDB" id="A0A7S1FUI7"/>
<reference evidence="1" key="1">
    <citation type="submission" date="2021-01" db="EMBL/GenBank/DDBJ databases">
        <authorList>
            <person name="Corre E."/>
            <person name="Pelletier E."/>
            <person name="Niang G."/>
            <person name="Scheremetjew M."/>
            <person name="Finn R."/>
            <person name="Kale V."/>
            <person name="Holt S."/>
            <person name="Cochrane G."/>
            <person name="Meng A."/>
            <person name="Brown T."/>
            <person name="Cohen L."/>
        </authorList>
    </citation>
    <scope>NUCLEOTIDE SEQUENCE</scope>
    <source>
        <strain evidence="1">308</strain>
    </source>
</reference>
<gene>
    <name evidence="1" type="ORF">CHYS00102_LOCUS17673</name>
</gene>
<organism evidence="1">
    <name type="scientific">Corethron hystrix</name>
    <dbReference type="NCBI Taxonomy" id="216773"/>
    <lineage>
        <taxon>Eukaryota</taxon>
        <taxon>Sar</taxon>
        <taxon>Stramenopiles</taxon>
        <taxon>Ochrophyta</taxon>
        <taxon>Bacillariophyta</taxon>
        <taxon>Coscinodiscophyceae</taxon>
        <taxon>Corethrophycidae</taxon>
        <taxon>Corethrales</taxon>
        <taxon>Corethraceae</taxon>
        <taxon>Corethron</taxon>
    </lineage>
</organism>
<dbReference type="InterPro" id="IPR013078">
    <property type="entry name" value="His_Pase_superF_clade-1"/>
</dbReference>
<dbReference type="GO" id="GO:0016791">
    <property type="term" value="F:phosphatase activity"/>
    <property type="evidence" value="ECO:0007669"/>
    <property type="project" value="TreeGrafter"/>
</dbReference>
<dbReference type="InterPro" id="IPR029033">
    <property type="entry name" value="His_PPase_superfam"/>
</dbReference>
<dbReference type="Gene3D" id="3.40.50.1240">
    <property type="entry name" value="Phosphoglycerate mutase-like"/>
    <property type="match status" value="1"/>
</dbReference>
<dbReference type="PANTHER" id="PTHR48100:SF61">
    <property type="entry name" value="PHOSPHOGLYCERATE MUTASE"/>
    <property type="match status" value="1"/>
</dbReference>
<proteinExistence type="predicted"/>
<evidence type="ECO:0000313" key="1">
    <source>
        <dbReference type="EMBL" id="CAD8890468.1"/>
    </source>
</evidence>
<dbReference type="SUPFAM" id="SSF53254">
    <property type="entry name" value="Phosphoglycerate mutase-like"/>
    <property type="match status" value="1"/>
</dbReference>
<dbReference type="InterPro" id="IPR050275">
    <property type="entry name" value="PGM_Phosphatase"/>
</dbReference>
<protein>
    <submittedName>
        <fullName evidence="1">Uncharacterized protein</fullName>
    </submittedName>
</protein>
<accession>A0A7S1FUI7</accession>